<keyword evidence="2" id="KW-1185">Reference proteome</keyword>
<reference evidence="1 2" key="1">
    <citation type="submission" date="2016-06" db="EMBL/GenBank/DDBJ databases">
        <authorList>
            <person name="Varghese N."/>
            <person name="Submissions Spin"/>
        </authorList>
    </citation>
    <scope>NUCLEOTIDE SEQUENCE [LARGE SCALE GENOMIC DNA]</scope>
    <source>
        <strain evidence="1 2">DSM 45142</strain>
    </source>
</reference>
<proteinExistence type="predicted"/>
<organism evidence="1 2">
    <name type="scientific">Micromonospora tulbaghiae</name>
    <dbReference type="NCBI Taxonomy" id="479978"/>
    <lineage>
        <taxon>Bacteria</taxon>
        <taxon>Bacillati</taxon>
        <taxon>Actinomycetota</taxon>
        <taxon>Actinomycetes</taxon>
        <taxon>Micromonosporales</taxon>
        <taxon>Micromonosporaceae</taxon>
        <taxon>Micromonospora</taxon>
    </lineage>
</organism>
<dbReference type="EMBL" id="FMCQ01000007">
    <property type="protein sequence ID" value="SCF00989.1"/>
    <property type="molecule type" value="Genomic_DNA"/>
</dbReference>
<evidence type="ECO:0008006" key="3">
    <source>
        <dbReference type="Google" id="ProtNLM"/>
    </source>
</evidence>
<comment type="caution">
    <text evidence="1">The sequence shown here is derived from an EMBL/GenBank/DDBJ whole genome shotgun (WGS) entry which is preliminary data.</text>
</comment>
<gene>
    <name evidence="1" type="ORF">GA0070562_5080</name>
</gene>
<accession>A0ABY0KQN8</accession>
<sequence length="344" mass="36630">MSSPENKVTVRSPADLAAAVPYLIGFHPSEGSVVVIACNDRRIVFAARGDLPTGAEHAHQLDALADQFIPVVQRQQPLTHVVIIGYGTPDPIDPALRALSDAFAAAGLPVVDLLRIARDRLFSLICANPACCPPQGTPFDPIASTVAVRATIAGVVVRPDRASVAGQITPVSGAARDAIQRASREARIRLEALHVVGGTAMYEAGERAVRDALRRHDAGARLTDDEVAWLTTLLVDRDIRDVAVGLTEPHSRHVDFWADITRRADEPLVPAPATLLAVTAWRCGDGVLAAMAAEHALHIDGAYQFAETVLQALQAGVPPTVVEEVLNDVDSEPTALPDDPMEQE</sequence>
<dbReference type="Proteomes" id="UP000199405">
    <property type="component" value="Unassembled WGS sequence"/>
</dbReference>
<dbReference type="Pfam" id="PF13830">
    <property type="entry name" value="DUF4192"/>
    <property type="match status" value="1"/>
</dbReference>
<evidence type="ECO:0000313" key="1">
    <source>
        <dbReference type="EMBL" id="SCF00989.1"/>
    </source>
</evidence>
<evidence type="ECO:0000313" key="2">
    <source>
        <dbReference type="Proteomes" id="UP000199405"/>
    </source>
</evidence>
<name>A0ABY0KQN8_9ACTN</name>
<dbReference type="InterPro" id="IPR025447">
    <property type="entry name" value="DUF4192"/>
</dbReference>
<protein>
    <recommendedName>
        <fullName evidence="3">DUF4192 domain-containing protein</fullName>
    </recommendedName>
</protein>